<proteinExistence type="inferred from homology"/>
<reference evidence="6 7" key="1">
    <citation type="submission" date="2014-06" db="EMBL/GenBank/DDBJ databases">
        <authorList>
            <person name="Swart Estienne"/>
        </authorList>
    </citation>
    <scope>NUCLEOTIDE SEQUENCE [LARGE SCALE GENOMIC DNA]</scope>
    <source>
        <strain evidence="6 7">130c</strain>
    </source>
</reference>
<dbReference type="PROSITE" id="PS51715">
    <property type="entry name" value="G_GB1_RHD3"/>
    <property type="match status" value="1"/>
</dbReference>
<organism evidence="6 7">
    <name type="scientific">Stylonychia lemnae</name>
    <name type="common">Ciliate</name>
    <dbReference type="NCBI Taxonomy" id="5949"/>
    <lineage>
        <taxon>Eukaryota</taxon>
        <taxon>Sar</taxon>
        <taxon>Alveolata</taxon>
        <taxon>Ciliophora</taxon>
        <taxon>Intramacronucleata</taxon>
        <taxon>Spirotrichea</taxon>
        <taxon>Stichotrichia</taxon>
        <taxon>Sporadotrichida</taxon>
        <taxon>Oxytrichidae</taxon>
        <taxon>Stylonychinae</taxon>
        <taxon>Stylonychia</taxon>
    </lineage>
</organism>
<evidence type="ECO:0000256" key="4">
    <source>
        <dbReference type="SAM" id="Coils"/>
    </source>
</evidence>
<dbReference type="Pfam" id="PF02263">
    <property type="entry name" value="GBP"/>
    <property type="match status" value="1"/>
</dbReference>
<dbReference type="SUPFAM" id="SSF52540">
    <property type="entry name" value="P-loop containing nucleoside triphosphate hydrolases"/>
    <property type="match status" value="1"/>
</dbReference>
<keyword evidence="1" id="KW-0547">Nucleotide-binding</keyword>
<dbReference type="Gene3D" id="3.40.50.300">
    <property type="entry name" value="P-loop containing nucleotide triphosphate hydrolases"/>
    <property type="match status" value="1"/>
</dbReference>
<accession>A0A078A8F9</accession>
<sequence length="1170" mass="138327">MNSNSEILELQSQAIPLVSFDSKTQKFSLNPDAVEIIHTKFMNGPLKIISVIGMYRTGKSFLLNQLINQSSPTNIALDSSSVNQFKRNGSLIQKQASGFQTCDTINSCTKGLWMWSEPANALSNSNEQVLLIDTEGLGSLEEDSNHDAKIFALALMVSSLIVYNSVGSIDDEAIQRLGLVIKLSKYVDLDELRQTPRLLWLLRDFSLQLQNEQKEEITANQYLQLALKDQKGISETIMNKNRIKKDFKDQLEQLKVQIRKSESSQIMKNGKIFTSLLQECCDALNGGRFPRLKTTWDYIVQEENQKLMSETIMKYQSQILYEGTDDESEGILTVDELIDSYFSKCYGLDDPAQIRFYEKQLRSELQKVKKETKFVKKQQQQSKLEQRWQQISYLLDKDCKDVYLNLNQDEIALKINTYLANELQIPSLDFNMTILQQIWSSLLGVQLQQQRDDSLQFQQQIRNLKETLFQKEKDQAILNQKIEFLSLELEERKKEKQQFNQIQEKLIHSLQNQETPSKYRMELETQRHQETMKIQQLEHEFMSQLKDLEQMNDDLKHELQLKTETIRHYETSQKDGLQLSKKEYQELTRQRDVLSDKVKELEKKNYEQLLENQKGLERIRSEKENEMQEIERQYQREMDQIREKAENSLHQLKQFYVVEKQTIEQKLVDEKQKNSQRASFYEQEMLSKLKQEQQQKDEVLEWLEIEMKDQEIEQKARINNLEQDQLLYQQKITTLEKCLNETKQNLNQIYSFNSELINQQMERFNQERSYMIEKLERLQSEVREKERDYLNSESQKSRLIEQLTLIQKEYSVFKQKIGITEENQRIMKDDFDDEISQYKYTLGEYQKQLEIMQDKYKLLENYTEDLKDQINRQKQEHVHELDLKKLKVKEWKNKYEQYIQKQNEERLKAKPDNKFFVQDNKENIQLPNGMTPQQMFKATQDDRSFIPEHIYIKIRNIEKNKDGNISKYELEINDNQSANKYVITRSVHQIFGLFLRIQDYFNDQQLGNIDELKKMLLGQTDKYCSEEVKKLSLQHYLNEIYRDTEKVSQSSELKAFLQLHKFCGLKNPNHINQSQGPSISNNQDLIQALGITQSSMIQNSIDNIGMSDSQSFVSKISMANSQSQFTTFESIGPSNIQANKRYDQIQTNGKIDYQELDRLLSNKNTTNLFR</sequence>
<evidence type="ECO:0000313" key="7">
    <source>
        <dbReference type="Proteomes" id="UP000039865"/>
    </source>
</evidence>
<keyword evidence="4" id="KW-0175">Coiled coil</keyword>
<name>A0A078A8F9_STYLE</name>
<gene>
    <name evidence="6" type="primary">Contig8523.g9096</name>
    <name evidence="6" type="ORF">STYLEM_6034</name>
</gene>
<evidence type="ECO:0000259" key="5">
    <source>
        <dbReference type="PROSITE" id="PS51715"/>
    </source>
</evidence>
<dbReference type="GO" id="GO:0003924">
    <property type="term" value="F:GTPase activity"/>
    <property type="evidence" value="ECO:0007669"/>
    <property type="project" value="InterPro"/>
</dbReference>
<comment type="similarity">
    <text evidence="3">Belongs to the TRAFAC class dynamin-like GTPase superfamily. GB1/RHD3 GTPase family.</text>
</comment>
<evidence type="ECO:0000313" key="6">
    <source>
        <dbReference type="EMBL" id="CDW77066.1"/>
    </source>
</evidence>
<evidence type="ECO:0000256" key="3">
    <source>
        <dbReference type="PROSITE-ProRule" id="PRU01052"/>
    </source>
</evidence>
<feature type="coiled-coil region" evidence="4">
    <location>
        <begin position="447"/>
        <end position="651"/>
    </location>
</feature>
<dbReference type="Proteomes" id="UP000039865">
    <property type="component" value="Unassembled WGS sequence"/>
</dbReference>
<dbReference type="PANTHER" id="PTHR10751">
    <property type="entry name" value="GUANYLATE BINDING PROTEIN"/>
    <property type="match status" value="1"/>
</dbReference>
<dbReference type="OrthoDB" id="2135133at2759"/>
<keyword evidence="2" id="KW-0342">GTP-binding</keyword>
<dbReference type="EMBL" id="CCKQ01005804">
    <property type="protein sequence ID" value="CDW77066.1"/>
    <property type="molecule type" value="Genomic_DNA"/>
</dbReference>
<keyword evidence="7" id="KW-1185">Reference proteome</keyword>
<dbReference type="InterPro" id="IPR015894">
    <property type="entry name" value="Guanylate-bd_N"/>
</dbReference>
<evidence type="ECO:0000256" key="1">
    <source>
        <dbReference type="ARBA" id="ARBA00022741"/>
    </source>
</evidence>
<evidence type="ECO:0000256" key="2">
    <source>
        <dbReference type="ARBA" id="ARBA00023134"/>
    </source>
</evidence>
<dbReference type="AlphaFoldDB" id="A0A078A8F9"/>
<dbReference type="InterPro" id="IPR027417">
    <property type="entry name" value="P-loop_NTPase"/>
</dbReference>
<feature type="coiled-coil region" evidence="4">
    <location>
        <begin position="842"/>
        <end position="908"/>
    </location>
</feature>
<feature type="coiled-coil region" evidence="4">
    <location>
        <begin position="761"/>
        <end position="802"/>
    </location>
</feature>
<dbReference type="InterPro" id="IPR030386">
    <property type="entry name" value="G_GB1_RHD3_dom"/>
</dbReference>
<dbReference type="InParanoid" id="A0A078A8F9"/>
<protein>
    <submittedName>
        <fullName evidence="6">Guanylate-binding n-terminal domain containing protein</fullName>
    </submittedName>
</protein>
<dbReference type="GO" id="GO:0005525">
    <property type="term" value="F:GTP binding"/>
    <property type="evidence" value="ECO:0007669"/>
    <property type="project" value="UniProtKB-KW"/>
</dbReference>
<feature type="domain" description="GB1/RHD3-type G" evidence="5">
    <location>
        <begin position="43"/>
        <end position="249"/>
    </location>
</feature>
<feature type="coiled-coil region" evidence="4">
    <location>
        <begin position="237"/>
        <end position="264"/>
    </location>
</feature>